<organism evidence="1 2">
    <name type="scientific">Panagrolaimus sp. ES5</name>
    <dbReference type="NCBI Taxonomy" id="591445"/>
    <lineage>
        <taxon>Eukaryota</taxon>
        <taxon>Metazoa</taxon>
        <taxon>Ecdysozoa</taxon>
        <taxon>Nematoda</taxon>
        <taxon>Chromadorea</taxon>
        <taxon>Rhabditida</taxon>
        <taxon>Tylenchina</taxon>
        <taxon>Panagrolaimomorpha</taxon>
        <taxon>Panagrolaimoidea</taxon>
        <taxon>Panagrolaimidae</taxon>
        <taxon>Panagrolaimus</taxon>
    </lineage>
</organism>
<accession>A0AC34G9B3</accession>
<evidence type="ECO:0000313" key="1">
    <source>
        <dbReference type="Proteomes" id="UP000887579"/>
    </source>
</evidence>
<proteinExistence type="predicted"/>
<reference evidence="2" key="1">
    <citation type="submission" date="2022-11" db="UniProtKB">
        <authorList>
            <consortium name="WormBaseParasite"/>
        </authorList>
    </citation>
    <scope>IDENTIFICATION</scope>
</reference>
<name>A0AC34G9B3_9BILA</name>
<evidence type="ECO:0000313" key="2">
    <source>
        <dbReference type="WBParaSite" id="ES5_v2.g25933.t1"/>
    </source>
</evidence>
<dbReference type="Proteomes" id="UP000887579">
    <property type="component" value="Unplaced"/>
</dbReference>
<dbReference type="WBParaSite" id="ES5_v2.g25933.t1">
    <property type="protein sequence ID" value="ES5_v2.g25933.t1"/>
    <property type="gene ID" value="ES5_v2.g25933"/>
</dbReference>
<protein>
    <submittedName>
        <fullName evidence="2">Uncharacterized protein</fullName>
    </submittedName>
</protein>
<sequence length="119" mass="13637">MSEKTTTTCAYVCVGYLCPVNYDDKNENKRVYAMGSGCREDVRKNCEFYIDFSVKNHTYVNTSIMASVCVNQTGSILCRIKLDALIAECKHDFPKADFGWDHYYDMEWEPDVEGVGSTW</sequence>